<gene>
    <name evidence="1" type="ordered locus">ACICU_p0007</name>
</gene>
<protein>
    <submittedName>
        <fullName evidence="1">Uncharacterized protein</fullName>
    </submittedName>
</protein>
<reference evidence="1 2" key="1">
    <citation type="journal article" date="2008" name="Antimicrob. Agents Chemother.">
        <title>Whole-genome pyrosequencing of an epidemic multidrug-resistant Acinetobacter baumannii strain belonging to the European clone II group.</title>
        <authorList>
            <person name="Iacono M."/>
            <person name="Villa L."/>
            <person name="Fortini D."/>
            <person name="Bordoni R."/>
            <person name="Imperi F."/>
            <person name="Bonnal R.J."/>
            <person name="Sicheritz-Ponten T."/>
            <person name="De Bellis G."/>
            <person name="Visca P."/>
            <person name="Cassone A."/>
            <person name="Carattoli A."/>
        </authorList>
    </citation>
    <scope>NUCLEOTIDE SEQUENCE [LARGE SCALE GENOMIC DNA]</scope>
    <source>
        <strain evidence="1 2">ACICU</strain>
    </source>
</reference>
<sequence length="78" mass="9048">MIKKRELAKPSPDMEAFINGANEETNQKLDPKAPRKFKTHTIPMNEYEYQLLAELAEKYGQTHNGIIRFALKKLSEEN</sequence>
<dbReference type="RefSeq" id="WP_000592589.1">
    <property type="nucleotide sequence ID" value="NC_010605.1"/>
</dbReference>
<dbReference type="EMBL" id="CP000864">
    <property type="protein sequence ID" value="ACC58986.1"/>
    <property type="molecule type" value="Genomic_DNA"/>
</dbReference>
<evidence type="ECO:0000313" key="1">
    <source>
        <dbReference type="EMBL" id="ACC58986.1"/>
    </source>
</evidence>
<dbReference type="KEGG" id="abc:ACICU_p0007"/>
<proteinExistence type="predicted"/>
<organism evidence="1 2">
    <name type="scientific">Acinetobacter baumannii (strain ACICU)</name>
    <dbReference type="NCBI Taxonomy" id="405416"/>
    <lineage>
        <taxon>Bacteria</taxon>
        <taxon>Pseudomonadati</taxon>
        <taxon>Pseudomonadota</taxon>
        <taxon>Gammaproteobacteria</taxon>
        <taxon>Moraxellales</taxon>
        <taxon>Moraxellaceae</taxon>
        <taxon>Acinetobacter</taxon>
        <taxon>Acinetobacter calcoaceticus/baumannii complex</taxon>
    </lineage>
</organism>
<dbReference type="AlphaFoldDB" id="A0A7U3Y3H9"/>
<keyword evidence="1" id="KW-0614">Plasmid</keyword>
<dbReference type="Proteomes" id="UP000008839">
    <property type="component" value="Plasmid pACICU1"/>
</dbReference>
<accession>A0A7U3Y3H9</accession>
<name>A0A7U3Y3H9_ACIBC</name>
<evidence type="ECO:0000313" key="2">
    <source>
        <dbReference type="Proteomes" id="UP000008839"/>
    </source>
</evidence>
<geneLocation type="plasmid" evidence="1 2">
    <name>pACICU1</name>
</geneLocation>